<keyword evidence="1" id="KW-0732">Signal</keyword>
<organism evidence="2 3">
    <name type="scientific">Candidatus Jidaibacter acanthamoebae</name>
    <dbReference type="NCBI Taxonomy" id="86105"/>
    <lineage>
        <taxon>Bacteria</taxon>
        <taxon>Pseudomonadati</taxon>
        <taxon>Pseudomonadota</taxon>
        <taxon>Alphaproteobacteria</taxon>
        <taxon>Rickettsiales</taxon>
        <taxon>Candidatus Midichloriaceae</taxon>
        <taxon>Candidatus Jidaibacter</taxon>
    </lineage>
</organism>
<feature type="signal peptide" evidence="1">
    <location>
        <begin position="1"/>
        <end position="19"/>
    </location>
</feature>
<dbReference type="Proteomes" id="UP000031258">
    <property type="component" value="Unassembled WGS sequence"/>
</dbReference>
<protein>
    <submittedName>
        <fullName evidence="2">Uncharacterized protein</fullName>
    </submittedName>
</protein>
<dbReference type="AlphaFoldDB" id="A0A0C1N1C6"/>
<reference evidence="2 3" key="1">
    <citation type="submission" date="2014-11" db="EMBL/GenBank/DDBJ databases">
        <title>A Rickettsiales Symbiont of Amoebae With Ancient Features.</title>
        <authorList>
            <person name="Schulz F."/>
            <person name="Martijn J."/>
            <person name="Wascher F."/>
            <person name="Kostanjsek R."/>
            <person name="Ettema T.J."/>
            <person name="Horn M."/>
        </authorList>
    </citation>
    <scope>NUCLEOTIDE SEQUENCE [LARGE SCALE GENOMIC DNA]</scope>
    <source>
        <strain evidence="2 3">UWC36</strain>
    </source>
</reference>
<evidence type="ECO:0000313" key="2">
    <source>
        <dbReference type="EMBL" id="KIE06201.1"/>
    </source>
</evidence>
<proteinExistence type="predicted"/>
<dbReference type="RefSeq" id="WP_161791742.1">
    <property type="nucleotide sequence ID" value="NZ_JSWE01000031.1"/>
</dbReference>
<accession>A0A0C1N1C6</accession>
<keyword evidence="3" id="KW-1185">Reference proteome</keyword>
<sequence length="53" mass="5799">MSIFKKAFILGAVAFVVCAFSYSKTTKNNFVPKNALEAVLEQNTLLSQGNKTD</sequence>
<feature type="chain" id="PRO_5002135682" evidence="1">
    <location>
        <begin position="20"/>
        <end position="53"/>
    </location>
</feature>
<evidence type="ECO:0000256" key="1">
    <source>
        <dbReference type="SAM" id="SignalP"/>
    </source>
</evidence>
<evidence type="ECO:0000313" key="3">
    <source>
        <dbReference type="Proteomes" id="UP000031258"/>
    </source>
</evidence>
<dbReference type="EMBL" id="JSWE01000031">
    <property type="protein sequence ID" value="KIE06201.1"/>
    <property type="molecule type" value="Genomic_DNA"/>
</dbReference>
<gene>
    <name evidence="2" type="ORF">NF27_BF00030</name>
</gene>
<comment type="caution">
    <text evidence="2">The sequence shown here is derived from an EMBL/GenBank/DDBJ whole genome shotgun (WGS) entry which is preliminary data.</text>
</comment>
<name>A0A0C1N1C6_9RICK</name>
<dbReference type="OrthoDB" id="9899703at2"/>